<keyword evidence="20" id="KW-0472">Membrane</keyword>
<evidence type="ECO:0000256" key="2">
    <source>
        <dbReference type="ARBA" id="ARBA00001966"/>
    </source>
</evidence>
<keyword evidence="14" id="KW-0408">Iron</keyword>
<dbReference type="CDD" id="cd16917">
    <property type="entry name" value="HATPase_UhpB-NarQ-NarX-like"/>
    <property type="match status" value="1"/>
</dbReference>
<dbReference type="Gene3D" id="3.30.565.10">
    <property type="entry name" value="Histidine kinase-like ATPase, C-terminal domain"/>
    <property type="match status" value="1"/>
</dbReference>
<protein>
    <recommendedName>
        <fullName evidence="5">Oxygen sensor histidine kinase NreB</fullName>
        <ecNumber evidence="4">2.7.13.3</ecNumber>
    </recommendedName>
    <alternativeName>
        <fullName evidence="18">Nitrogen regulation protein B</fullName>
    </alternativeName>
</protein>
<keyword evidence="13" id="KW-0067">ATP-binding</keyword>
<evidence type="ECO:0000256" key="3">
    <source>
        <dbReference type="ARBA" id="ARBA00004496"/>
    </source>
</evidence>
<dbReference type="InterPro" id="IPR011712">
    <property type="entry name" value="Sig_transdc_His_kin_sub3_dim/P"/>
</dbReference>
<dbReference type="InterPro" id="IPR005467">
    <property type="entry name" value="His_kinase_dom"/>
</dbReference>
<comment type="cofactor">
    <cofactor evidence="2">
        <name>[4Fe-4S] cluster</name>
        <dbReference type="ChEBI" id="CHEBI:49883"/>
    </cofactor>
</comment>
<dbReference type="InterPro" id="IPR050482">
    <property type="entry name" value="Sensor_HK_TwoCompSys"/>
</dbReference>
<dbReference type="GO" id="GO:0000155">
    <property type="term" value="F:phosphorelay sensor kinase activity"/>
    <property type="evidence" value="ECO:0007669"/>
    <property type="project" value="InterPro"/>
</dbReference>
<comment type="subcellular location">
    <subcellularLocation>
        <location evidence="3">Cytoplasm</location>
    </subcellularLocation>
</comment>
<evidence type="ECO:0000313" key="22">
    <source>
        <dbReference type="EMBL" id="MBA2890323.1"/>
    </source>
</evidence>
<comment type="catalytic activity">
    <reaction evidence="1">
        <text>ATP + protein L-histidine = ADP + protein N-phospho-L-histidine.</text>
        <dbReference type="EC" id="2.7.13.3"/>
    </reaction>
</comment>
<keyword evidence="15" id="KW-0902">Two-component regulatory system</keyword>
<keyword evidence="10" id="KW-0479">Metal-binding</keyword>
<feature type="coiled-coil region" evidence="19">
    <location>
        <begin position="153"/>
        <end position="187"/>
    </location>
</feature>
<keyword evidence="16" id="KW-0411">Iron-sulfur</keyword>
<keyword evidence="20" id="KW-1133">Transmembrane helix</keyword>
<organism evidence="22 23">
    <name type="scientific">Nonomuraea soli</name>
    <dbReference type="NCBI Taxonomy" id="1032476"/>
    <lineage>
        <taxon>Bacteria</taxon>
        <taxon>Bacillati</taxon>
        <taxon>Actinomycetota</taxon>
        <taxon>Actinomycetes</taxon>
        <taxon>Streptosporangiales</taxon>
        <taxon>Streptosporangiaceae</taxon>
        <taxon>Nonomuraea</taxon>
    </lineage>
</organism>
<evidence type="ECO:0000256" key="17">
    <source>
        <dbReference type="ARBA" id="ARBA00024827"/>
    </source>
</evidence>
<dbReference type="GO" id="GO:0016020">
    <property type="term" value="C:membrane"/>
    <property type="evidence" value="ECO:0007669"/>
    <property type="project" value="InterPro"/>
</dbReference>
<evidence type="ECO:0000313" key="23">
    <source>
        <dbReference type="Proteomes" id="UP000530928"/>
    </source>
</evidence>
<evidence type="ECO:0000256" key="16">
    <source>
        <dbReference type="ARBA" id="ARBA00023014"/>
    </source>
</evidence>
<dbReference type="Pfam" id="PF02518">
    <property type="entry name" value="HATPase_c"/>
    <property type="match status" value="1"/>
</dbReference>
<dbReference type="SUPFAM" id="SSF55874">
    <property type="entry name" value="ATPase domain of HSP90 chaperone/DNA topoisomerase II/histidine kinase"/>
    <property type="match status" value="1"/>
</dbReference>
<keyword evidence="7" id="KW-0963">Cytoplasm</keyword>
<keyword evidence="20" id="KW-0812">Transmembrane</keyword>
<evidence type="ECO:0000256" key="9">
    <source>
        <dbReference type="ARBA" id="ARBA00022679"/>
    </source>
</evidence>
<reference evidence="22 23" key="1">
    <citation type="submission" date="2020-07" db="EMBL/GenBank/DDBJ databases">
        <title>Genomic Encyclopedia of Type Strains, Phase IV (KMG-IV): sequencing the most valuable type-strain genomes for metagenomic binning, comparative biology and taxonomic classification.</title>
        <authorList>
            <person name="Goeker M."/>
        </authorList>
    </citation>
    <scope>NUCLEOTIDE SEQUENCE [LARGE SCALE GENOMIC DNA]</scope>
    <source>
        <strain evidence="22 23">DSM 45533</strain>
    </source>
</reference>
<evidence type="ECO:0000256" key="6">
    <source>
        <dbReference type="ARBA" id="ARBA00022485"/>
    </source>
</evidence>
<dbReference type="GO" id="GO:0051539">
    <property type="term" value="F:4 iron, 4 sulfur cluster binding"/>
    <property type="evidence" value="ECO:0007669"/>
    <property type="project" value="UniProtKB-KW"/>
</dbReference>
<dbReference type="InterPro" id="IPR003594">
    <property type="entry name" value="HATPase_dom"/>
</dbReference>
<evidence type="ECO:0000256" key="18">
    <source>
        <dbReference type="ARBA" id="ARBA00030800"/>
    </source>
</evidence>
<accession>A0A7W0CFN2</accession>
<evidence type="ECO:0000259" key="21">
    <source>
        <dbReference type="PROSITE" id="PS50109"/>
    </source>
</evidence>
<dbReference type="InterPro" id="IPR017205">
    <property type="entry name" value="Sig_transdc_His_kinase_ChrS"/>
</dbReference>
<evidence type="ECO:0000256" key="15">
    <source>
        <dbReference type="ARBA" id="ARBA00023012"/>
    </source>
</evidence>
<dbReference type="PRINTS" id="PR00344">
    <property type="entry name" value="BCTRLSENSOR"/>
</dbReference>
<keyword evidence="11" id="KW-0547">Nucleotide-binding</keyword>
<dbReference type="GO" id="GO:0046872">
    <property type="term" value="F:metal ion binding"/>
    <property type="evidence" value="ECO:0007669"/>
    <property type="project" value="UniProtKB-KW"/>
</dbReference>
<dbReference type="PROSITE" id="PS50109">
    <property type="entry name" value="HIS_KIN"/>
    <property type="match status" value="1"/>
</dbReference>
<evidence type="ECO:0000256" key="10">
    <source>
        <dbReference type="ARBA" id="ARBA00022723"/>
    </source>
</evidence>
<feature type="transmembrane region" description="Helical" evidence="20">
    <location>
        <begin position="35"/>
        <end position="53"/>
    </location>
</feature>
<proteinExistence type="predicted"/>
<dbReference type="Proteomes" id="UP000530928">
    <property type="component" value="Unassembled WGS sequence"/>
</dbReference>
<dbReference type="GO" id="GO:0005524">
    <property type="term" value="F:ATP binding"/>
    <property type="evidence" value="ECO:0007669"/>
    <property type="project" value="UniProtKB-KW"/>
</dbReference>
<name>A0A7W0CFN2_9ACTN</name>
<dbReference type="Gene3D" id="1.20.5.1930">
    <property type="match status" value="1"/>
</dbReference>
<dbReference type="RefSeq" id="WP_181609157.1">
    <property type="nucleotide sequence ID" value="NZ_BAABAM010000006.1"/>
</dbReference>
<dbReference type="EMBL" id="JACDUR010000002">
    <property type="protein sequence ID" value="MBA2890323.1"/>
    <property type="molecule type" value="Genomic_DNA"/>
</dbReference>
<evidence type="ECO:0000256" key="4">
    <source>
        <dbReference type="ARBA" id="ARBA00012438"/>
    </source>
</evidence>
<evidence type="ECO:0000256" key="19">
    <source>
        <dbReference type="SAM" id="Coils"/>
    </source>
</evidence>
<dbReference type="InterPro" id="IPR004358">
    <property type="entry name" value="Sig_transdc_His_kin-like_C"/>
</dbReference>
<gene>
    <name evidence="22" type="ORF">HNR30_001664</name>
</gene>
<evidence type="ECO:0000256" key="11">
    <source>
        <dbReference type="ARBA" id="ARBA00022741"/>
    </source>
</evidence>
<dbReference type="AlphaFoldDB" id="A0A7W0CFN2"/>
<evidence type="ECO:0000256" key="8">
    <source>
        <dbReference type="ARBA" id="ARBA00022553"/>
    </source>
</evidence>
<dbReference type="Pfam" id="PF07730">
    <property type="entry name" value="HisKA_3"/>
    <property type="match status" value="1"/>
</dbReference>
<feature type="transmembrane region" description="Helical" evidence="20">
    <location>
        <begin position="74"/>
        <end position="96"/>
    </location>
</feature>
<dbReference type="GO" id="GO:0046983">
    <property type="term" value="F:protein dimerization activity"/>
    <property type="evidence" value="ECO:0007669"/>
    <property type="project" value="InterPro"/>
</dbReference>
<evidence type="ECO:0000256" key="12">
    <source>
        <dbReference type="ARBA" id="ARBA00022777"/>
    </source>
</evidence>
<evidence type="ECO:0000256" key="14">
    <source>
        <dbReference type="ARBA" id="ARBA00023004"/>
    </source>
</evidence>
<evidence type="ECO:0000256" key="13">
    <source>
        <dbReference type="ARBA" id="ARBA00022840"/>
    </source>
</evidence>
<dbReference type="PIRSF" id="PIRSF037434">
    <property type="entry name" value="STHK_ChrS"/>
    <property type="match status" value="1"/>
</dbReference>
<feature type="transmembrane region" description="Helical" evidence="20">
    <location>
        <begin position="132"/>
        <end position="151"/>
    </location>
</feature>
<dbReference type="InterPro" id="IPR036890">
    <property type="entry name" value="HATPase_C_sf"/>
</dbReference>
<comment type="function">
    <text evidence="17">Member of the two-component regulatory system NreB/NreC involved in the control of dissimilatory nitrate/nitrite reduction in response to oxygen. NreB functions as a direct oxygen sensor histidine kinase which is autophosphorylated, in the absence of oxygen, probably at the conserved histidine residue, and transfers its phosphate group probably to a conserved aspartate residue of NreC. NreB/NreC activates the expression of the nitrate (narGHJI) and nitrite (nir) reductase operons, as well as the putative nitrate transporter gene narT.</text>
</comment>
<comment type="caution">
    <text evidence="22">The sequence shown here is derived from an EMBL/GenBank/DDBJ whole genome shotgun (WGS) entry which is preliminary data.</text>
</comment>
<feature type="transmembrane region" description="Helical" evidence="20">
    <location>
        <begin position="102"/>
        <end position="120"/>
    </location>
</feature>
<keyword evidence="12 22" id="KW-0418">Kinase</keyword>
<evidence type="ECO:0000256" key="7">
    <source>
        <dbReference type="ARBA" id="ARBA00022490"/>
    </source>
</evidence>
<sequence>MEPWERTRRRWQHAFFVSWLVLTSAGPLVEVGQVLPVVLVAGLAAWYAVWFVLRTPASGKAGAEVPLPYVLGGGLLWLGLFAIDSSFLVVALSVLVPYCMDALRVGLVAVVSFAGGWLWHRYHSTGSVTWSEIATTALIALSGAIAVGYISSMARQSDERKRLIEQLQAAQEARAAAERQAGVAAERQRLARDIHDSLTQGFASVVMLLEAAEATLPGNRHVTQALRAARENLVESRRVVGALRPGQLDECGLPEALQQLSGRLSDETGVDACTVITGTPRPLEERAQAELLRVAQEAAANVRRHARAERVTLTLSYMEDLVVLDVHDDGDGFDPGRAASGHGLSIMLERMEQLGGTLIVESVPGAGATVVASLPLSVPVGAP</sequence>
<keyword evidence="8" id="KW-0597">Phosphoprotein</keyword>
<keyword evidence="19" id="KW-0175">Coiled coil</keyword>
<evidence type="ECO:0000256" key="1">
    <source>
        <dbReference type="ARBA" id="ARBA00000085"/>
    </source>
</evidence>
<keyword evidence="6" id="KW-0004">4Fe-4S</keyword>
<feature type="domain" description="Histidine kinase" evidence="21">
    <location>
        <begin position="290"/>
        <end position="378"/>
    </location>
</feature>
<dbReference type="SMART" id="SM00387">
    <property type="entry name" value="HATPase_c"/>
    <property type="match status" value="1"/>
</dbReference>
<dbReference type="EC" id="2.7.13.3" evidence="4"/>
<keyword evidence="23" id="KW-1185">Reference proteome</keyword>
<evidence type="ECO:0000256" key="5">
    <source>
        <dbReference type="ARBA" id="ARBA00017322"/>
    </source>
</evidence>
<keyword evidence="9" id="KW-0808">Transferase</keyword>
<dbReference type="PANTHER" id="PTHR24421:SF10">
    <property type="entry name" value="NITRATE_NITRITE SENSOR PROTEIN NARQ"/>
    <property type="match status" value="1"/>
</dbReference>
<dbReference type="GO" id="GO:0005737">
    <property type="term" value="C:cytoplasm"/>
    <property type="evidence" value="ECO:0007669"/>
    <property type="project" value="UniProtKB-SubCell"/>
</dbReference>
<evidence type="ECO:0000256" key="20">
    <source>
        <dbReference type="SAM" id="Phobius"/>
    </source>
</evidence>
<dbReference type="PANTHER" id="PTHR24421">
    <property type="entry name" value="NITRATE/NITRITE SENSOR PROTEIN NARX-RELATED"/>
    <property type="match status" value="1"/>
</dbReference>